<protein>
    <recommendedName>
        <fullName evidence="2">DNA-directed RNA polymerases I and III subunit RPAC1</fullName>
    </recommendedName>
</protein>
<proteinExistence type="inferred from homology"/>
<accession>A0A164W2S6</accession>
<dbReference type="InterPro" id="IPR033901">
    <property type="entry name" value="RNAPI/III_AC40"/>
</dbReference>
<evidence type="ECO:0000256" key="1">
    <source>
        <dbReference type="ARBA" id="ARBA00004123"/>
    </source>
</evidence>
<gene>
    <name evidence="8" type="ORF">SISNIDRAFT_452785</name>
</gene>
<evidence type="ECO:0000256" key="5">
    <source>
        <dbReference type="ARBA" id="ARBA00023242"/>
    </source>
</evidence>
<keyword evidence="3" id="KW-0240">DNA-directed RNA polymerase</keyword>
<comment type="subcellular location">
    <subcellularLocation>
        <location evidence="1">Nucleus</location>
    </subcellularLocation>
</comment>
<dbReference type="InterPro" id="IPR036643">
    <property type="entry name" value="RNApol_insert_sf"/>
</dbReference>
<dbReference type="PROSITE" id="PS00446">
    <property type="entry name" value="RNA_POL_D_30KD"/>
    <property type="match status" value="1"/>
</dbReference>
<dbReference type="OrthoDB" id="270173at2759"/>
<dbReference type="Gene3D" id="2.170.120.12">
    <property type="entry name" value="DNA-directed RNA polymerase, insert domain"/>
    <property type="match status" value="1"/>
</dbReference>
<dbReference type="Proteomes" id="UP000076722">
    <property type="component" value="Unassembled WGS sequence"/>
</dbReference>
<reference evidence="8 9" key="1">
    <citation type="journal article" date="2016" name="Mol. Biol. Evol.">
        <title>Comparative Genomics of Early-Diverging Mushroom-Forming Fungi Provides Insights into the Origins of Lignocellulose Decay Capabilities.</title>
        <authorList>
            <person name="Nagy L.G."/>
            <person name="Riley R."/>
            <person name="Tritt A."/>
            <person name="Adam C."/>
            <person name="Daum C."/>
            <person name="Floudas D."/>
            <person name="Sun H."/>
            <person name="Yadav J.S."/>
            <person name="Pangilinan J."/>
            <person name="Larsson K.H."/>
            <person name="Matsuura K."/>
            <person name="Barry K."/>
            <person name="Labutti K."/>
            <person name="Kuo R."/>
            <person name="Ohm R.A."/>
            <person name="Bhattacharya S.S."/>
            <person name="Shirouzu T."/>
            <person name="Yoshinaga Y."/>
            <person name="Martin F.M."/>
            <person name="Grigoriev I.V."/>
            <person name="Hibbett D.S."/>
        </authorList>
    </citation>
    <scope>NUCLEOTIDE SEQUENCE [LARGE SCALE GENOMIC DNA]</scope>
    <source>
        <strain evidence="8 9">HHB9708</strain>
    </source>
</reference>
<dbReference type="GO" id="GO:0005736">
    <property type="term" value="C:RNA polymerase I complex"/>
    <property type="evidence" value="ECO:0007669"/>
    <property type="project" value="TreeGrafter"/>
</dbReference>
<dbReference type="SUPFAM" id="SSF55257">
    <property type="entry name" value="RBP11-like subunits of RNA polymerase"/>
    <property type="match status" value="1"/>
</dbReference>
<dbReference type="GO" id="GO:0003899">
    <property type="term" value="F:DNA-directed RNA polymerase activity"/>
    <property type="evidence" value="ECO:0007669"/>
    <property type="project" value="InterPro"/>
</dbReference>
<evidence type="ECO:0000313" key="9">
    <source>
        <dbReference type="Proteomes" id="UP000076722"/>
    </source>
</evidence>
<dbReference type="Gene3D" id="3.30.1360.10">
    <property type="entry name" value="RNA polymerase, RBP11-like subunit"/>
    <property type="match status" value="1"/>
</dbReference>
<dbReference type="InterPro" id="IPR036603">
    <property type="entry name" value="RBP11-like"/>
</dbReference>
<evidence type="ECO:0000256" key="4">
    <source>
        <dbReference type="ARBA" id="ARBA00023163"/>
    </source>
</evidence>
<evidence type="ECO:0000256" key="2">
    <source>
        <dbReference type="ARBA" id="ARBA00022083"/>
    </source>
</evidence>
<dbReference type="GO" id="GO:0003677">
    <property type="term" value="F:DNA binding"/>
    <property type="evidence" value="ECO:0007669"/>
    <property type="project" value="InterPro"/>
</dbReference>
<dbReference type="GO" id="GO:0055029">
    <property type="term" value="C:nuclear DNA-directed RNA polymerase complex"/>
    <property type="evidence" value="ECO:0007669"/>
    <property type="project" value="UniProtKB-ARBA"/>
</dbReference>
<dbReference type="InterPro" id="IPR050518">
    <property type="entry name" value="Rpo3/RPB3_RNA_Pol_subunit"/>
</dbReference>
<keyword evidence="5" id="KW-0539">Nucleus</keyword>
<dbReference type="SMART" id="SM00662">
    <property type="entry name" value="RPOLD"/>
    <property type="match status" value="1"/>
</dbReference>
<comment type="similarity">
    <text evidence="6">Belongs to the archaeal Rpo3/eukaryotic RPB3 RNA polymerase subunit family.</text>
</comment>
<dbReference type="GO" id="GO:0006351">
    <property type="term" value="P:DNA-templated transcription"/>
    <property type="evidence" value="ECO:0007669"/>
    <property type="project" value="InterPro"/>
</dbReference>
<feature type="domain" description="DNA-directed RNA polymerase RpoA/D/Rpb3-type" evidence="7">
    <location>
        <begin position="59"/>
        <end position="343"/>
    </location>
</feature>
<evidence type="ECO:0000256" key="3">
    <source>
        <dbReference type="ARBA" id="ARBA00022478"/>
    </source>
</evidence>
<dbReference type="InterPro" id="IPR011263">
    <property type="entry name" value="DNA-dir_RNA_pol_RpoA/D/Rpb3"/>
</dbReference>
<evidence type="ECO:0000259" key="7">
    <source>
        <dbReference type="SMART" id="SM00662"/>
    </source>
</evidence>
<keyword evidence="9" id="KW-1185">Reference proteome</keyword>
<dbReference type="Pfam" id="PF01193">
    <property type="entry name" value="RNA_pol_L"/>
    <property type="match status" value="1"/>
</dbReference>
<evidence type="ECO:0000256" key="6">
    <source>
        <dbReference type="ARBA" id="ARBA00025804"/>
    </source>
</evidence>
<dbReference type="AlphaFoldDB" id="A0A164W2S6"/>
<dbReference type="CDD" id="cd07032">
    <property type="entry name" value="RNAP_I_II_AC40"/>
    <property type="match status" value="1"/>
</dbReference>
<dbReference type="InterPro" id="IPR022842">
    <property type="entry name" value="RNAP_Rpo3/Rpb3/RPAC1"/>
</dbReference>
<dbReference type="NCBIfam" id="NF001988">
    <property type="entry name" value="PRK00783.1"/>
    <property type="match status" value="1"/>
</dbReference>
<dbReference type="SUPFAM" id="SSF56553">
    <property type="entry name" value="Insert subdomain of RNA polymerase alpha subunit"/>
    <property type="match status" value="1"/>
</dbReference>
<sequence length="355" mass="40075">MPSAAPPSDRNLVGVHKEYVSNVSSTDYPGHYPGEDHSWDLGLFNERCRVQVQRLSQRSIEFDLVGVDASVANALRRVIIAEVPTVAIEQVYVWNNTSVIVDEVLSHRLGLVPLNVDPRLLEFRSTDPDVPDIPTDQNTMVFRLNVRCERNPAARRDETDPEVLYRNSNVLASHITWVPQVEQATTFAKLTPASTKPNIVLAKLRPGQEIELEMHATKNIGMEHAKWSPVATASYRLLPLIILKAPIPPHLCRKFAKCFAPGVVEVVKNSRTGQDEVKIVNPRKDTVSREVLRHEEFEGLVELKRQRDFFIFNIESEGPYSPEELLPEAITTIRNKIKVIRDAAQKLVVDMTIDT</sequence>
<dbReference type="STRING" id="1314777.A0A164W2S6"/>
<dbReference type="PANTHER" id="PTHR11800">
    <property type="entry name" value="DNA-DIRECTED RNA POLYMERASE"/>
    <property type="match status" value="1"/>
</dbReference>
<evidence type="ECO:0000313" key="8">
    <source>
        <dbReference type="EMBL" id="KZS94693.1"/>
    </source>
</evidence>
<keyword evidence="4" id="KW-0804">Transcription</keyword>
<dbReference type="HAMAP" id="MF_00320">
    <property type="entry name" value="RNApol_arch_Rpo3"/>
    <property type="match status" value="1"/>
</dbReference>
<dbReference type="Pfam" id="PF01000">
    <property type="entry name" value="RNA_pol_A_bac"/>
    <property type="match status" value="1"/>
</dbReference>
<dbReference type="EMBL" id="KV419403">
    <property type="protein sequence ID" value="KZS94693.1"/>
    <property type="molecule type" value="Genomic_DNA"/>
</dbReference>
<dbReference type="PANTHER" id="PTHR11800:SF13">
    <property type="entry name" value="DNA-DIRECTED RNA POLYMERASES I AND III SUBUNIT RPAC1"/>
    <property type="match status" value="1"/>
</dbReference>
<dbReference type="FunFam" id="2.170.120.12:FF:000003">
    <property type="entry name" value="Dna-directed rna polymerases i and iii subunit"/>
    <property type="match status" value="1"/>
</dbReference>
<organism evidence="8 9">
    <name type="scientific">Sistotremastrum niveocremeum HHB9708</name>
    <dbReference type="NCBI Taxonomy" id="1314777"/>
    <lineage>
        <taxon>Eukaryota</taxon>
        <taxon>Fungi</taxon>
        <taxon>Dikarya</taxon>
        <taxon>Basidiomycota</taxon>
        <taxon>Agaricomycotina</taxon>
        <taxon>Agaricomycetes</taxon>
        <taxon>Sistotremastrales</taxon>
        <taxon>Sistotremastraceae</taxon>
        <taxon>Sertulicium</taxon>
        <taxon>Sertulicium niveocremeum</taxon>
    </lineage>
</organism>
<dbReference type="GO" id="GO:0005666">
    <property type="term" value="C:RNA polymerase III complex"/>
    <property type="evidence" value="ECO:0007669"/>
    <property type="project" value="TreeGrafter"/>
</dbReference>
<dbReference type="InterPro" id="IPR001514">
    <property type="entry name" value="DNA-dir_RNA_pol_30-40kDasu_CS"/>
</dbReference>
<dbReference type="InterPro" id="IPR011262">
    <property type="entry name" value="DNA-dir_RNA_pol_insert"/>
</dbReference>
<name>A0A164W2S6_9AGAM</name>
<dbReference type="GO" id="GO:0046983">
    <property type="term" value="F:protein dimerization activity"/>
    <property type="evidence" value="ECO:0007669"/>
    <property type="project" value="InterPro"/>
</dbReference>